<dbReference type="RefSeq" id="WP_274336904.1">
    <property type="nucleotide sequence ID" value="NZ_CP118106.1"/>
</dbReference>
<gene>
    <name evidence="2" type="ORF">PUW25_08375</name>
</gene>
<feature type="domain" description="DUF6946" evidence="1">
    <location>
        <begin position="24"/>
        <end position="226"/>
    </location>
</feature>
<dbReference type="Pfam" id="PF22187">
    <property type="entry name" value="DUF6946"/>
    <property type="match status" value="1"/>
</dbReference>
<evidence type="ECO:0000313" key="3">
    <source>
        <dbReference type="Proteomes" id="UP001221519"/>
    </source>
</evidence>
<dbReference type="InterPro" id="IPR011856">
    <property type="entry name" value="tRNA_endonuc-like_dom_sf"/>
</dbReference>
<evidence type="ECO:0000259" key="1">
    <source>
        <dbReference type="Pfam" id="PF22187"/>
    </source>
</evidence>
<dbReference type="InterPro" id="IPR054024">
    <property type="entry name" value="DUF6946"/>
</dbReference>
<sequence>MIIKNQAGQTIHSLDEWLKYAPPAKGEKHWKDGRSAKEFAKAWMSSNGARMPSDISDCLLSQACTVGFQPEWATPEHETKLDNLKGNCRNHDMIVVGNANGKKTLCAVEAKVDESFGEIVSDYVIKSRKKNPRSQVPERINNLSTALFGLKDIGALRYQLIHAIAGTLIEAKNQGADQAVFIVQEFVPFGKASKKAKQNEEALQEFVESLAGTPLSSGQLIGPIFVPGNDFIPNDIPLYIGKVETVLGMNQWQVSVAAEAITAALFARAGYDVSVQYGANQPEYDLMVAKGNKMLKISVKGSQDGGWGLTQSHMSDANYHAAADAWYRKHKPHTVICLVQFKDVTINEMPRVYLATPLDIANHLKKSANGRGETILYEFKQWTDRAFGAGTIDQIPADWLFSESRITDVLEYA</sequence>
<dbReference type="Proteomes" id="UP001221519">
    <property type="component" value="Chromosome"/>
</dbReference>
<dbReference type="Gene3D" id="3.40.1350.10">
    <property type="match status" value="1"/>
</dbReference>
<dbReference type="EMBL" id="CP118108">
    <property type="protein sequence ID" value="WDI03950.1"/>
    <property type="molecule type" value="Genomic_DNA"/>
</dbReference>
<proteinExistence type="predicted"/>
<organism evidence="2 3">
    <name type="scientific">Paenibacillus urinalis</name>
    <dbReference type="NCBI Taxonomy" id="521520"/>
    <lineage>
        <taxon>Bacteria</taxon>
        <taxon>Bacillati</taxon>
        <taxon>Bacillota</taxon>
        <taxon>Bacilli</taxon>
        <taxon>Bacillales</taxon>
        <taxon>Paenibacillaceae</taxon>
        <taxon>Paenibacillus</taxon>
    </lineage>
</organism>
<protein>
    <recommendedName>
        <fullName evidence="1">DUF6946 domain-containing protein</fullName>
    </recommendedName>
</protein>
<name>A0ABY7XDU7_9BACL</name>
<reference evidence="2 3" key="1">
    <citation type="submission" date="2023-02" db="EMBL/GenBank/DDBJ databases">
        <title>Pathogen: clinical or host-associated sample.</title>
        <authorList>
            <person name="Hergert J."/>
            <person name="Casey R."/>
            <person name="Wagner J."/>
            <person name="Young E.L."/>
            <person name="Oakeson K.F."/>
        </authorList>
    </citation>
    <scope>NUCLEOTIDE SEQUENCE [LARGE SCALE GENOMIC DNA]</scope>
    <source>
        <strain evidence="2 3">2022CK-00829</strain>
    </source>
</reference>
<accession>A0ABY7XDU7</accession>
<evidence type="ECO:0000313" key="2">
    <source>
        <dbReference type="EMBL" id="WDI03950.1"/>
    </source>
</evidence>
<keyword evidence="3" id="KW-1185">Reference proteome</keyword>